<evidence type="ECO:0000313" key="2">
    <source>
        <dbReference type="Proteomes" id="UP000617628"/>
    </source>
</evidence>
<dbReference type="RefSeq" id="WP_200359199.1">
    <property type="nucleotide sequence ID" value="NZ_JAENIL010000082.1"/>
</dbReference>
<dbReference type="AlphaFoldDB" id="A0A934S0Y3"/>
<dbReference type="Gene3D" id="1.25.40.10">
    <property type="entry name" value="Tetratricopeptide repeat domain"/>
    <property type="match status" value="1"/>
</dbReference>
<proteinExistence type="predicted"/>
<keyword evidence="2" id="KW-1185">Reference proteome</keyword>
<gene>
    <name evidence="1" type="ORF">JIN87_25860</name>
</gene>
<protein>
    <recommendedName>
        <fullName evidence="3">Tetratricopeptide repeat protein</fullName>
    </recommendedName>
</protein>
<dbReference type="Proteomes" id="UP000617628">
    <property type="component" value="Unassembled WGS sequence"/>
</dbReference>
<sequence length="246" mass="27626">MHRLLHSLFLVCPTILLADQVDLRNGESITGQLADMKGGYVNLLLPEAEGEAIQRIHPDQILHLAFDDHETPLQSRALTRAKFIPLLSESDSKILLEHLSILLLKNQSTQALRLAKTWHPKNEYNTLDATYRNIIIESALASGQTEEALIHSQNWLKQKPPPFEHPQPWEVLAQNHLKNGDPRAALWTSLSPIAHGNHENESSLAKLHLLSAEAYQKLGYNTHANAHLSLDQHSLLTIPTQLKINP</sequence>
<comment type="caution">
    <text evidence="1">The sequence shown here is derived from an EMBL/GenBank/DDBJ whole genome shotgun (WGS) entry which is preliminary data.</text>
</comment>
<name>A0A934S0Y3_9BACT</name>
<accession>A0A934S0Y3</accession>
<evidence type="ECO:0000313" key="1">
    <source>
        <dbReference type="EMBL" id="MBK1880337.1"/>
    </source>
</evidence>
<evidence type="ECO:0008006" key="3">
    <source>
        <dbReference type="Google" id="ProtNLM"/>
    </source>
</evidence>
<organism evidence="1 2">
    <name type="scientific">Pelagicoccus mobilis</name>
    <dbReference type="NCBI Taxonomy" id="415221"/>
    <lineage>
        <taxon>Bacteria</taxon>
        <taxon>Pseudomonadati</taxon>
        <taxon>Verrucomicrobiota</taxon>
        <taxon>Opitutia</taxon>
        <taxon>Puniceicoccales</taxon>
        <taxon>Pelagicoccaceae</taxon>
        <taxon>Pelagicoccus</taxon>
    </lineage>
</organism>
<reference evidence="1" key="1">
    <citation type="submission" date="2021-01" db="EMBL/GenBank/DDBJ databases">
        <title>Modified the classification status of verrucomicrobia.</title>
        <authorList>
            <person name="Feng X."/>
        </authorList>
    </citation>
    <scope>NUCLEOTIDE SEQUENCE</scope>
    <source>
        <strain evidence="1">KCTC 13126</strain>
    </source>
</reference>
<dbReference type="EMBL" id="JAENIL010000082">
    <property type="protein sequence ID" value="MBK1880337.1"/>
    <property type="molecule type" value="Genomic_DNA"/>
</dbReference>
<dbReference type="InterPro" id="IPR011990">
    <property type="entry name" value="TPR-like_helical_dom_sf"/>
</dbReference>